<protein>
    <submittedName>
        <fullName evidence="3">Uncharacterized protein LOC110985640 isoform X1</fullName>
    </submittedName>
</protein>
<feature type="compositionally biased region" description="Polar residues" evidence="1">
    <location>
        <begin position="551"/>
        <end position="568"/>
    </location>
</feature>
<dbReference type="KEGG" id="aplc:110985640"/>
<reference evidence="3" key="1">
    <citation type="submission" date="2025-08" db="UniProtKB">
        <authorList>
            <consortium name="RefSeq"/>
        </authorList>
    </citation>
    <scope>IDENTIFICATION</scope>
</reference>
<gene>
    <name evidence="3" type="primary">LOC110985640</name>
</gene>
<feature type="compositionally biased region" description="Basic and acidic residues" evidence="1">
    <location>
        <begin position="94"/>
        <end position="122"/>
    </location>
</feature>
<evidence type="ECO:0000256" key="1">
    <source>
        <dbReference type="SAM" id="MobiDB-lite"/>
    </source>
</evidence>
<feature type="compositionally biased region" description="Polar residues" evidence="1">
    <location>
        <begin position="637"/>
        <end position="648"/>
    </location>
</feature>
<dbReference type="GeneID" id="110985640"/>
<organism evidence="2 3">
    <name type="scientific">Acanthaster planci</name>
    <name type="common">Crown-of-thorns starfish</name>
    <dbReference type="NCBI Taxonomy" id="133434"/>
    <lineage>
        <taxon>Eukaryota</taxon>
        <taxon>Metazoa</taxon>
        <taxon>Echinodermata</taxon>
        <taxon>Eleutherozoa</taxon>
        <taxon>Asterozoa</taxon>
        <taxon>Asteroidea</taxon>
        <taxon>Valvatacea</taxon>
        <taxon>Valvatida</taxon>
        <taxon>Acanthasteridae</taxon>
        <taxon>Acanthaster</taxon>
    </lineage>
</organism>
<feature type="compositionally biased region" description="Basic and acidic residues" evidence="1">
    <location>
        <begin position="219"/>
        <end position="232"/>
    </location>
</feature>
<evidence type="ECO:0000313" key="3">
    <source>
        <dbReference type="RefSeq" id="XP_022102500.1"/>
    </source>
</evidence>
<feature type="compositionally biased region" description="Basic residues" evidence="1">
    <location>
        <begin position="365"/>
        <end position="374"/>
    </location>
</feature>
<feature type="region of interest" description="Disordered" evidence="1">
    <location>
        <begin position="536"/>
        <end position="675"/>
    </location>
</feature>
<sequence>MGRYCTPIRAQPSQFFFSLRSIARYIESLFVDRTCLSTCWILAPILVTIGEFEYTVHGSQQRTWLRTKCDGNAEQASDSSSAQRECLQSGKRTCSKEKEGESSRPASKSHEKTEQWRSHEARYSTLAQPDRMIRDKRHRQGEVPLTELVDRVIQRRGHTTVQSSPMTIRALKPPAFQHRGLIRKIQPVSIKQKPTSGGPYVVVLNRSSTTKASGSTGIREPKDLPPLKHDNNSSDLEIATWRPELSTNHEPYVHPNAEDRSVTNYRLQMQQAIKMAELRCDFSTSSKPLHKHEPLPAIQVAYEVAEKPQVAMNSAAGDEAEAAIDKKEPMAPKLQGHNVKSIQNEFLGKTNRFTSSQEVLQQMQARKRAKRRKAKGDDFNNPLRTRNRFTTKTKLFKADLQKVRELSIIQEDQSSISDRLSRLSAGRTSVASFKSMASLKRIEESEIPGYTGCSLSSEQEDSGITEIEHAETNADAPSILDDEGEHLNADMSDESETPASSADTDPADEISSPLGPDVNVINTSTDCFACDSVEQTTEGLNDAQEPVVDTAPSSPGGRSQSLPQPESQTLSETRTDDSSTSSTLIQGNCTDPAVQCTCTNSSDPSEETATSRDPGVHELHVSHTYSSYEEDAEATKESTLAGNQQSNDVDVEGSDHPQGITANTFQMRDIILPVQ</sequence>
<dbReference type="AlphaFoldDB" id="A0A8B7ZCE1"/>
<name>A0A8B7ZCE1_ACAPL</name>
<proteinExistence type="predicted"/>
<accession>A0A8B7ZCE1</accession>
<feature type="region of interest" description="Disordered" evidence="1">
    <location>
        <begin position="364"/>
        <end position="385"/>
    </location>
</feature>
<keyword evidence="2" id="KW-1185">Reference proteome</keyword>
<dbReference type="Proteomes" id="UP000694845">
    <property type="component" value="Unplaced"/>
</dbReference>
<feature type="region of interest" description="Disordered" evidence="1">
    <location>
        <begin position="211"/>
        <end position="232"/>
    </location>
</feature>
<feature type="region of interest" description="Disordered" evidence="1">
    <location>
        <begin position="73"/>
        <end position="122"/>
    </location>
</feature>
<evidence type="ECO:0000313" key="2">
    <source>
        <dbReference type="Proteomes" id="UP000694845"/>
    </source>
</evidence>
<feature type="compositionally biased region" description="Polar residues" evidence="1">
    <location>
        <begin position="74"/>
        <end position="83"/>
    </location>
</feature>
<dbReference type="RefSeq" id="XP_022102500.1">
    <property type="nucleotide sequence ID" value="XM_022246808.1"/>
</dbReference>
<dbReference type="OrthoDB" id="10494379at2759"/>
<feature type="region of interest" description="Disordered" evidence="1">
    <location>
        <begin position="471"/>
        <end position="518"/>
    </location>
</feature>